<keyword evidence="3 8" id="KW-0812">Transmembrane</keyword>
<dbReference type="PANTHER" id="PTHR35529:SF1">
    <property type="entry name" value="MANGANESE EFFLUX PUMP MNTP-RELATED"/>
    <property type="match status" value="1"/>
</dbReference>
<name>A0A917S275_9BACL</name>
<dbReference type="RefSeq" id="WP_188802284.1">
    <property type="nucleotide sequence ID" value="NZ_BMOK01000004.1"/>
</dbReference>
<evidence type="ECO:0000313" key="10">
    <source>
        <dbReference type="Proteomes" id="UP000654670"/>
    </source>
</evidence>
<keyword evidence="2 8" id="KW-1003">Cell membrane</keyword>
<dbReference type="HAMAP" id="MF_01521">
    <property type="entry name" value="MntP_pump"/>
    <property type="match status" value="1"/>
</dbReference>
<dbReference type="Pfam" id="PF02659">
    <property type="entry name" value="Mntp"/>
    <property type="match status" value="1"/>
</dbReference>
<feature type="transmembrane region" description="Helical" evidence="8">
    <location>
        <begin position="103"/>
        <end position="120"/>
    </location>
</feature>
<evidence type="ECO:0000256" key="6">
    <source>
        <dbReference type="ARBA" id="ARBA00023136"/>
    </source>
</evidence>
<comment type="similarity">
    <text evidence="8">Belongs to the MntP (TC 9.B.29) family.</text>
</comment>
<dbReference type="InterPro" id="IPR003810">
    <property type="entry name" value="Mntp/YtaF"/>
</dbReference>
<accession>A0A917S275</accession>
<reference evidence="9" key="2">
    <citation type="submission" date="2020-09" db="EMBL/GenBank/DDBJ databases">
        <authorList>
            <person name="Sun Q."/>
            <person name="Ohkuma M."/>
        </authorList>
    </citation>
    <scope>NUCLEOTIDE SEQUENCE</scope>
    <source>
        <strain evidence="9">JCM 15325</strain>
    </source>
</reference>
<evidence type="ECO:0000256" key="7">
    <source>
        <dbReference type="ARBA" id="ARBA00023211"/>
    </source>
</evidence>
<evidence type="ECO:0000256" key="4">
    <source>
        <dbReference type="ARBA" id="ARBA00022989"/>
    </source>
</evidence>
<evidence type="ECO:0000256" key="8">
    <source>
        <dbReference type="HAMAP-Rule" id="MF_01521"/>
    </source>
</evidence>
<sequence>MTAADLIGEGLTLCMMALALGMDAFSVCMGMGMSDFRMRQAAKIGTMIGFFHSLMPLAGMALGHILSHRFGDIAGRAGGILLILIGVQMIFSVVSHKRGQKELMYATDVGLMLFAISVSIDSFSVGLSMGIFGARVMATILLFGLLSMVMAWAGFFVGRRTHRFFGRYGEALGGMIMFAFGLKLLFHLHL</sequence>
<comment type="subcellular location">
    <subcellularLocation>
        <location evidence="8">Cell membrane</location>
        <topology evidence="8">Multi-pass membrane protein</topology>
    </subcellularLocation>
</comment>
<evidence type="ECO:0000313" key="9">
    <source>
        <dbReference type="EMBL" id="GGL50241.1"/>
    </source>
</evidence>
<evidence type="ECO:0000256" key="1">
    <source>
        <dbReference type="ARBA" id="ARBA00022448"/>
    </source>
</evidence>
<organism evidence="9 10">
    <name type="scientific">Sporolactobacillus putidus</name>
    <dbReference type="NCBI Taxonomy" id="492735"/>
    <lineage>
        <taxon>Bacteria</taxon>
        <taxon>Bacillati</taxon>
        <taxon>Bacillota</taxon>
        <taxon>Bacilli</taxon>
        <taxon>Bacillales</taxon>
        <taxon>Sporolactobacillaceae</taxon>
        <taxon>Sporolactobacillus</taxon>
    </lineage>
</organism>
<evidence type="ECO:0000256" key="5">
    <source>
        <dbReference type="ARBA" id="ARBA00023065"/>
    </source>
</evidence>
<comment type="function">
    <text evidence="8">Probably functions as a manganese efflux pump.</text>
</comment>
<feature type="transmembrane region" description="Helical" evidence="8">
    <location>
        <begin position="44"/>
        <end position="67"/>
    </location>
</feature>
<feature type="transmembrane region" description="Helical" evidence="8">
    <location>
        <begin position="6"/>
        <end position="32"/>
    </location>
</feature>
<keyword evidence="7 8" id="KW-0464">Manganese</keyword>
<keyword evidence="4 8" id="KW-1133">Transmembrane helix</keyword>
<dbReference type="AlphaFoldDB" id="A0A917S275"/>
<protein>
    <recommendedName>
        <fullName evidence="8">Putative manganese efflux pump MntP</fullName>
    </recommendedName>
</protein>
<feature type="transmembrane region" description="Helical" evidence="8">
    <location>
        <begin position="132"/>
        <end position="156"/>
    </location>
</feature>
<dbReference type="EMBL" id="BMOK01000004">
    <property type="protein sequence ID" value="GGL50241.1"/>
    <property type="molecule type" value="Genomic_DNA"/>
</dbReference>
<evidence type="ECO:0000256" key="2">
    <source>
        <dbReference type="ARBA" id="ARBA00022475"/>
    </source>
</evidence>
<dbReference type="PANTHER" id="PTHR35529">
    <property type="entry name" value="MANGANESE EFFLUX PUMP MNTP-RELATED"/>
    <property type="match status" value="1"/>
</dbReference>
<keyword evidence="6 8" id="KW-0472">Membrane</keyword>
<keyword evidence="5 8" id="KW-0406">Ion transport</keyword>
<dbReference type="GO" id="GO:0005384">
    <property type="term" value="F:manganese ion transmembrane transporter activity"/>
    <property type="evidence" value="ECO:0007669"/>
    <property type="project" value="UniProtKB-UniRule"/>
</dbReference>
<evidence type="ECO:0000256" key="3">
    <source>
        <dbReference type="ARBA" id="ARBA00022692"/>
    </source>
</evidence>
<dbReference type="Proteomes" id="UP000654670">
    <property type="component" value="Unassembled WGS sequence"/>
</dbReference>
<proteinExistence type="inferred from homology"/>
<gene>
    <name evidence="8 9" type="primary">mntP</name>
    <name evidence="9" type="ORF">GCM10007968_13110</name>
</gene>
<dbReference type="InterPro" id="IPR022929">
    <property type="entry name" value="Put_MntP"/>
</dbReference>
<keyword evidence="10" id="KW-1185">Reference proteome</keyword>
<feature type="transmembrane region" description="Helical" evidence="8">
    <location>
        <begin position="168"/>
        <end position="186"/>
    </location>
</feature>
<reference evidence="9" key="1">
    <citation type="journal article" date="2014" name="Int. J. Syst. Evol. Microbiol.">
        <title>Complete genome sequence of Corynebacterium casei LMG S-19264T (=DSM 44701T), isolated from a smear-ripened cheese.</title>
        <authorList>
            <consortium name="US DOE Joint Genome Institute (JGI-PGF)"/>
            <person name="Walter F."/>
            <person name="Albersmeier A."/>
            <person name="Kalinowski J."/>
            <person name="Ruckert C."/>
        </authorList>
    </citation>
    <scope>NUCLEOTIDE SEQUENCE</scope>
    <source>
        <strain evidence="9">JCM 15325</strain>
    </source>
</reference>
<feature type="transmembrane region" description="Helical" evidence="8">
    <location>
        <begin position="73"/>
        <end position="91"/>
    </location>
</feature>
<comment type="caution">
    <text evidence="9">The sequence shown here is derived from an EMBL/GenBank/DDBJ whole genome shotgun (WGS) entry which is preliminary data.</text>
</comment>
<dbReference type="GO" id="GO:0005886">
    <property type="term" value="C:plasma membrane"/>
    <property type="evidence" value="ECO:0007669"/>
    <property type="project" value="UniProtKB-SubCell"/>
</dbReference>
<keyword evidence="1 8" id="KW-0813">Transport</keyword>